<dbReference type="OrthoDB" id="3445803at2759"/>
<dbReference type="Gene3D" id="3.20.20.80">
    <property type="entry name" value="Glycosidases"/>
    <property type="match status" value="1"/>
</dbReference>
<keyword evidence="1" id="KW-0732">Signal</keyword>
<dbReference type="eggNOG" id="ENOG502RGI5">
    <property type="taxonomic scope" value="Eukaryota"/>
</dbReference>
<gene>
    <name evidence="2" type="ORF">COCMIDRAFT_102625</name>
</gene>
<dbReference type="Proteomes" id="UP000054032">
    <property type="component" value="Unassembled WGS sequence"/>
</dbReference>
<evidence type="ECO:0000313" key="3">
    <source>
        <dbReference type="Proteomes" id="UP000054032"/>
    </source>
</evidence>
<evidence type="ECO:0000313" key="2">
    <source>
        <dbReference type="EMBL" id="EUC42774.1"/>
    </source>
</evidence>
<dbReference type="GeneID" id="19118120"/>
<protein>
    <submittedName>
        <fullName evidence="2">Glycoside hydrolase family 39 protein</fullName>
    </submittedName>
</protein>
<accession>W6Z5D1</accession>
<proteinExistence type="predicted"/>
<organism evidence="2 3">
    <name type="scientific">Bipolaris oryzae ATCC 44560</name>
    <dbReference type="NCBI Taxonomy" id="930090"/>
    <lineage>
        <taxon>Eukaryota</taxon>
        <taxon>Fungi</taxon>
        <taxon>Dikarya</taxon>
        <taxon>Ascomycota</taxon>
        <taxon>Pezizomycotina</taxon>
        <taxon>Dothideomycetes</taxon>
        <taxon>Pleosporomycetidae</taxon>
        <taxon>Pleosporales</taxon>
        <taxon>Pleosporineae</taxon>
        <taxon>Pleosporaceae</taxon>
        <taxon>Bipolaris</taxon>
    </lineage>
</organism>
<keyword evidence="2" id="KW-0378">Hydrolase</keyword>
<dbReference type="KEGG" id="bor:COCMIDRAFT_102625"/>
<dbReference type="GO" id="GO:0016787">
    <property type="term" value="F:hydrolase activity"/>
    <property type="evidence" value="ECO:0007669"/>
    <property type="project" value="UniProtKB-KW"/>
</dbReference>
<dbReference type="RefSeq" id="XP_007690699.1">
    <property type="nucleotide sequence ID" value="XM_007692509.1"/>
</dbReference>
<feature type="chain" id="PRO_5004889543" evidence="1">
    <location>
        <begin position="20"/>
        <end position="459"/>
    </location>
</feature>
<name>W6Z5D1_COCMI</name>
<dbReference type="SUPFAM" id="SSF51445">
    <property type="entry name" value="(Trans)glycosidases"/>
    <property type="match status" value="1"/>
</dbReference>
<keyword evidence="3" id="KW-1185">Reference proteome</keyword>
<dbReference type="HOGENOM" id="CLU_023231_1_0_1"/>
<dbReference type="InterPro" id="IPR017853">
    <property type="entry name" value="GH"/>
</dbReference>
<reference evidence="2 3" key="1">
    <citation type="journal article" date="2013" name="PLoS Genet.">
        <title>Comparative genome structure, secondary metabolite, and effector coding capacity across Cochliobolus pathogens.</title>
        <authorList>
            <person name="Condon B.J."/>
            <person name="Leng Y."/>
            <person name="Wu D."/>
            <person name="Bushley K.E."/>
            <person name="Ohm R.A."/>
            <person name="Otillar R."/>
            <person name="Martin J."/>
            <person name="Schackwitz W."/>
            <person name="Grimwood J."/>
            <person name="MohdZainudin N."/>
            <person name="Xue C."/>
            <person name="Wang R."/>
            <person name="Manning V.A."/>
            <person name="Dhillon B."/>
            <person name="Tu Z.J."/>
            <person name="Steffenson B.J."/>
            <person name="Salamov A."/>
            <person name="Sun H."/>
            <person name="Lowry S."/>
            <person name="LaButti K."/>
            <person name="Han J."/>
            <person name="Copeland A."/>
            <person name="Lindquist E."/>
            <person name="Barry K."/>
            <person name="Schmutz J."/>
            <person name="Baker S.E."/>
            <person name="Ciuffetti L.M."/>
            <person name="Grigoriev I.V."/>
            <person name="Zhong S."/>
            <person name="Turgeon B.G."/>
        </authorList>
    </citation>
    <scope>NUCLEOTIDE SEQUENCE [LARGE SCALE GENOMIC DNA]</scope>
    <source>
        <strain evidence="2 3">ATCC 44560</strain>
    </source>
</reference>
<evidence type="ECO:0000256" key="1">
    <source>
        <dbReference type="SAM" id="SignalP"/>
    </source>
</evidence>
<sequence>MRSSAVASILLSSLTFLEAANIRRVAKGVATVDLSKTSGQAKFLASGWIYGFPDNGTEADTSIPANYITDVKFGSSRAGGAQTSSRGWVDGYDSYLPRFESTLSNYRTTRKYNGEFIVLVHDLWGADGSSIPLFPGDNGNWTETDAFLTQLVKDIKANNMLDGLILDLWNEPDIDIFWGRTWSQYLEYYVHAHNFFRQLTNSPRLRKNLASTTLSGPSMASSPRTNSENWQTWLSTIASKNATPDIYSWHQIGTGSRQPDATIPDFATLRSSQNLPERPIDINEYAAKEEQTPGCSVYYIAQLERHNLRGLRANWGSGTGLHDSLANLVFNTSSAVYRPNGEWQLYKYYAGMTGERLATTAAADSQFDVFATRSADGLVKVIAGTRIVEGQYDIQISGLEGASVSVATYRFDWAGPGGEIEAPVALGTSTVNISSGVITISVDPATNATAYAYEISGAT</sequence>
<dbReference type="AlphaFoldDB" id="W6Z5D1"/>
<feature type="signal peptide" evidence="1">
    <location>
        <begin position="1"/>
        <end position="19"/>
    </location>
</feature>
<dbReference type="EMBL" id="KI964049">
    <property type="protein sequence ID" value="EUC42774.1"/>
    <property type="molecule type" value="Genomic_DNA"/>
</dbReference>